<keyword evidence="4" id="KW-0677">Repeat</keyword>
<dbReference type="FunFam" id="3.30.160.60:FF:000446">
    <property type="entry name" value="Zinc finger protein"/>
    <property type="match status" value="1"/>
</dbReference>
<sequence>MVDRLVLEQFVMCMPQDIHILVKKVLRKKQKLTKWAVVRVQGEDFLMPVSGVEMLGSEVSERHSEEDQAREPQSTVSVIPPDEGQQESRDGQHLPGAKDLLRGQGQKALLLETILETVEPEGQTPSKENLEKDLVKDTGVTRTLSAQEPELLQDHGPLKNPRHVKRKRDSSPSCQDVLQEAATCLDQGEFSGRLGFHSLGSSGTGGPTSLPEGAGTPGRAPSECKVCKKSFPYQSQLTLHQRTHTGERPFQCDICARGFIQPSDLGVHQRIHTGEKHYSCDICIKKFTHDSTLRAHKRTHSQEKPFRCEHCDRAFGHRGNLSVHRCTHSGLKPYVCPECHSAFRHLGTFKRHRKIHSR</sequence>
<comment type="subcellular location">
    <subcellularLocation>
        <location evidence="1">Nucleus</location>
    </subcellularLocation>
</comment>
<dbReference type="OMA" id="DIHILVK"/>
<dbReference type="PANTHER" id="PTHR16515">
    <property type="entry name" value="PR DOMAIN ZINC FINGER PROTEIN"/>
    <property type="match status" value="1"/>
</dbReference>
<evidence type="ECO:0000313" key="11">
    <source>
        <dbReference type="Ensembl" id="ENSBIXP00000035077.1"/>
    </source>
</evidence>
<dbReference type="FunFam" id="3.30.160.60:FF:002343">
    <property type="entry name" value="Zinc finger protein 33A"/>
    <property type="match status" value="1"/>
</dbReference>
<accession>A0A4W2E6R6</accession>
<evidence type="ECO:0000256" key="4">
    <source>
        <dbReference type="ARBA" id="ARBA00022737"/>
    </source>
</evidence>
<feature type="domain" description="C2H2-type" evidence="10">
    <location>
        <begin position="250"/>
        <end position="277"/>
    </location>
</feature>
<keyword evidence="5 8" id="KW-0863">Zinc-finger</keyword>
<dbReference type="Gene3D" id="3.30.160.60">
    <property type="entry name" value="Classic Zinc Finger"/>
    <property type="match status" value="5"/>
</dbReference>
<evidence type="ECO:0000256" key="5">
    <source>
        <dbReference type="ARBA" id="ARBA00022771"/>
    </source>
</evidence>
<dbReference type="PROSITE" id="PS50157">
    <property type="entry name" value="ZINC_FINGER_C2H2_2"/>
    <property type="match status" value="5"/>
</dbReference>
<reference evidence="11" key="2">
    <citation type="submission" date="2025-08" db="UniProtKB">
        <authorList>
            <consortium name="Ensembl"/>
        </authorList>
    </citation>
    <scope>IDENTIFICATION</scope>
</reference>
<evidence type="ECO:0000313" key="12">
    <source>
        <dbReference type="Proteomes" id="UP000314981"/>
    </source>
</evidence>
<dbReference type="SMART" id="SM00355">
    <property type="entry name" value="ZnF_C2H2"/>
    <property type="match status" value="5"/>
</dbReference>
<comment type="similarity">
    <text evidence="2">Belongs to the krueppel C2H2-type zinc-finger protein family.</text>
</comment>
<feature type="domain" description="C2H2-type" evidence="10">
    <location>
        <begin position="278"/>
        <end position="305"/>
    </location>
</feature>
<evidence type="ECO:0000256" key="9">
    <source>
        <dbReference type="SAM" id="MobiDB-lite"/>
    </source>
</evidence>
<dbReference type="FunFam" id="3.30.160.60:FF:000710">
    <property type="entry name" value="Zinc finger protein 768"/>
    <property type="match status" value="1"/>
</dbReference>
<feature type="domain" description="C2H2-type" evidence="10">
    <location>
        <begin position="306"/>
        <end position="333"/>
    </location>
</feature>
<name>A0A4W2E6R6_BOBOX</name>
<evidence type="ECO:0000256" key="6">
    <source>
        <dbReference type="ARBA" id="ARBA00022833"/>
    </source>
</evidence>
<dbReference type="InterPro" id="IPR013087">
    <property type="entry name" value="Znf_C2H2_type"/>
</dbReference>
<evidence type="ECO:0000256" key="2">
    <source>
        <dbReference type="ARBA" id="ARBA00006991"/>
    </source>
</evidence>
<evidence type="ECO:0000256" key="8">
    <source>
        <dbReference type="PROSITE-ProRule" id="PRU00042"/>
    </source>
</evidence>
<dbReference type="Ensembl" id="ENSBIXT00000023552.1">
    <property type="protein sequence ID" value="ENSBIXP00000035077.1"/>
    <property type="gene ID" value="ENSBIXG00000018191.1"/>
</dbReference>
<dbReference type="GO" id="GO:0010468">
    <property type="term" value="P:regulation of gene expression"/>
    <property type="evidence" value="ECO:0007669"/>
    <property type="project" value="TreeGrafter"/>
</dbReference>
<feature type="domain" description="C2H2-type" evidence="10">
    <location>
        <begin position="222"/>
        <end position="249"/>
    </location>
</feature>
<evidence type="ECO:0000259" key="10">
    <source>
        <dbReference type="PROSITE" id="PS50157"/>
    </source>
</evidence>
<dbReference type="FunFam" id="3.30.160.60:FF:001498">
    <property type="entry name" value="Zinc finger protein 404"/>
    <property type="match status" value="1"/>
</dbReference>
<evidence type="ECO:0000256" key="3">
    <source>
        <dbReference type="ARBA" id="ARBA00022723"/>
    </source>
</evidence>
<reference evidence="11" key="3">
    <citation type="submission" date="2025-09" db="UniProtKB">
        <authorList>
            <consortium name="Ensembl"/>
        </authorList>
    </citation>
    <scope>IDENTIFICATION</scope>
</reference>
<dbReference type="FunFam" id="3.30.160.60:FF:000848">
    <property type="entry name" value="Zinc finger protein 35"/>
    <property type="match status" value="1"/>
</dbReference>
<reference evidence="11 12" key="1">
    <citation type="submission" date="2018-11" db="EMBL/GenBank/DDBJ databases">
        <title>Haplotype-resolved cattle genomes.</title>
        <authorList>
            <person name="Low W.Y."/>
            <person name="Tearle R."/>
            <person name="Bickhart D.M."/>
            <person name="Rosen B.D."/>
            <person name="Koren S."/>
            <person name="Rhie A."/>
            <person name="Hiendleder S."/>
            <person name="Phillippy A.M."/>
            <person name="Smith T.P.L."/>
            <person name="Williams J.L."/>
        </authorList>
    </citation>
    <scope>NUCLEOTIDE SEQUENCE [LARGE SCALE GENOMIC DNA]</scope>
</reference>
<dbReference type="PROSITE" id="PS00028">
    <property type="entry name" value="ZINC_FINGER_C2H2_1"/>
    <property type="match status" value="5"/>
</dbReference>
<evidence type="ECO:0000256" key="7">
    <source>
        <dbReference type="ARBA" id="ARBA00023242"/>
    </source>
</evidence>
<proteinExistence type="inferred from homology"/>
<dbReference type="GO" id="GO:0008270">
    <property type="term" value="F:zinc ion binding"/>
    <property type="evidence" value="ECO:0007669"/>
    <property type="project" value="UniProtKB-KW"/>
</dbReference>
<feature type="region of interest" description="Disordered" evidence="9">
    <location>
        <begin position="144"/>
        <end position="173"/>
    </location>
</feature>
<dbReference type="PANTHER" id="PTHR16515:SF49">
    <property type="entry name" value="GASTRULA ZINC FINGER PROTEIN XLCGF49.1-LIKE-RELATED"/>
    <property type="match status" value="1"/>
</dbReference>
<keyword evidence="7" id="KW-0539">Nucleus</keyword>
<dbReference type="Proteomes" id="UP000314981">
    <property type="component" value="Chromosome 18"/>
</dbReference>
<dbReference type="InterPro" id="IPR036236">
    <property type="entry name" value="Znf_C2H2_sf"/>
</dbReference>
<feature type="domain" description="C2H2-type" evidence="10">
    <location>
        <begin position="334"/>
        <end position="358"/>
    </location>
</feature>
<dbReference type="Pfam" id="PF00096">
    <property type="entry name" value="zf-C2H2"/>
    <property type="match status" value="5"/>
</dbReference>
<keyword evidence="6" id="KW-0862">Zinc</keyword>
<protein>
    <recommendedName>
        <fullName evidence="10">C2H2-type domain-containing protein</fullName>
    </recommendedName>
</protein>
<organism evidence="11 12">
    <name type="scientific">Bos indicus x Bos taurus</name>
    <name type="common">Hybrid cattle</name>
    <dbReference type="NCBI Taxonomy" id="30522"/>
    <lineage>
        <taxon>Eukaryota</taxon>
        <taxon>Metazoa</taxon>
        <taxon>Chordata</taxon>
        <taxon>Craniata</taxon>
        <taxon>Vertebrata</taxon>
        <taxon>Euteleostomi</taxon>
        <taxon>Mammalia</taxon>
        <taxon>Eutheria</taxon>
        <taxon>Laurasiatheria</taxon>
        <taxon>Artiodactyla</taxon>
        <taxon>Ruminantia</taxon>
        <taxon>Pecora</taxon>
        <taxon>Bovidae</taxon>
        <taxon>Bovinae</taxon>
        <taxon>Bos</taxon>
    </lineage>
</organism>
<dbReference type="AlphaFoldDB" id="A0A4W2E6R6"/>
<feature type="compositionally biased region" description="Basic and acidic residues" evidence="9">
    <location>
        <begin position="59"/>
        <end position="70"/>
    </location>
</feature>
<dbReference type="InterPro" id="IPR050331">
    <property type="entry name" value="Zinc_finger"/>
</dbReference>
<dbReference type="SUPFAM" id="SSF57667">
    <property type="entry name" value="beta-beta-alpha zinc fingers"/>
    <property type="match status" value="3"/>
</dbReference>
<evidence type="ECO:0000256" key="1">
    <source>
        <dbReference type="ARBA" id="ARBA00004123"/>
    </source>
</evidence>
<keyword evidence="3" id="KW-0479">Metal-binding</keyword>
<dbReference type="GO" id="GO:0005634">
    <property type="term" value="C:nucleus"/>
    <property type="evidence" value="ECO:0007669"/>
    <property type="project" value="UniProtKB-SubCell"/>
</dbReference>
<feature type="region of interest" description="Disordered" evidence="9">
    <location>
        <begin position="196"/>
        <end position="221"/>
    </location>
</feature>
<feature type="region of interest" description="Disordered" evidence="9">
    <location>
        <begin position="58"/>
        <end position="98"/>
    </location>
</feature>
<keyword evidence="12" id="KW-1185">Reference proteome</keyword>